<keyword evidence="2" id="KW-1185">Reference proteome</keyword>
<gene>
    <name evidence="1" type="ORF">FA743_14490</name>
</gene>
<comment type="caution">
    <text evidence="1">The sequence shown here is derived from an EMBL/GenBank/DDBJ whole genome shotgun (WGS) entry which is preliminary data.</text>
</comment>
<evidence type="ECO:0000313" key="1">
    <source>
        <dbReference type="EMBL" id="TJZ90602.1"/>
    </source>
</evidence>
<protein>
    <submittedName>
        <fullName evidence="1">Uncharacterized protein</fullName>
    </submittedName>
</protein>
<dbReference type="AlphaFoldDB" id="A0A4U0R8J0"/>
<name>A0A4U0R8J0_9RHOB</name>
<sequence length="95" mass="10666">MIGAVAILALSQMIGPGALPATPQALHLCLFPEDPIVNERALADYGISLKDEYDRYFSDLNAYLMCLQRSHADTIERGTVWHNRYKEAFPTNIIE</sequence>
<dbReference type="Proteomes" id="UP000309747">
    <property type="component" value="Unassembled WGS sequence"/>
</dbReference>
<accession>A0A4U0R8J0</accession>
<dbReference type="OrthoDB" id="7774475at2"/>
<proteinExistence type="predicted"/>
<dbReference type="EMBL" id="SUNI01000015">
    <property type="protein sequence ID" value="TJZ90602.1"/>
    <property type="molecule type" value="Genomic_DNA"/>
</dbReference>
<evidence type="ECO:0000313" key="2">
    <source>
        <dbReference type="Proteomes" id="UP000309747"/>
    </source>
</evidence>
<reference evidence="1 2" key="1">
    <citation type="submission" date="2019-04" db="EMBL/GenBank/DDBJ databases">
        <authorList>
            <person name="Li J."/>
        </authorList>
    </citation>
    <scope>NUCLEOTIDE SEQUENCE [LARGE SCALE GENOMIC DNA]</scope>
    <source>
        <strain evidence="1 2">KCTC 42687</strain>
    </source>
</reference>
<dbReference type="RefSeq" id="WP_136886814.1">
    <property type="nucleotide sequence ID" value="NZ_SUNI01000015.1"/>
</dbReference>
<organism evidence="1 2">
    <name type="scientific">Paracoccus gahaiensis</name>
    <dbReference type="NCBI Taxonomy" id="1706839"/>
    <lineage>
        <taxon>Bacteria</taxon>
        <taxon>Pseudomonadati</taxon>
        <taxon>Pseudomonadota</taxon>
        <taxon>Alphaproteobacteria</taxon>
        <taxon>Rhodobacterales</taxon>
        <taxon>Paracoccaceae</taxon>
        <taxon>Paracoccus</taxon>
    </lineage>
</organism>